<sequence length="322" mass="35336">MECSPAPIHVIESGYSDPYQEAMLVNYDDPPEVWQKVLGETLSFNGGVFSEEELAAGPRAGPVGPSELRGIRRQLQLAGLVEDDDNDDDDAAWKPSPRPLKRIMDLGCGWGVLTQHLARTFPNCPRIDAVNLSRPQLRYCADQLPAELRGRVRLYECNVQDVGELPDPATPYDFVFVRGVWFHCLPAVFEASVAGVAQRMAPGGILLLSDPLYREEEEGQGAEVQGGGGGVGTEDHKTPAYYTSVLRGNGFRIRDMRALPSDAELIHWFLMLKLNIEANFPGYPEGVSAAVRDLHDFAESFTAKVAAGRVSMYTVVAERMAA</sequence>
<evidence type="ECO:0000313" key="5">
    <source>
        <dbReference type="Proteomes" id="UP000315783"/>
    </source>
</evidence>
<dbReference type="AlphaFoldDB" id="A0A545V5K7"/>
<accession>A0A545V5K7</accession>
<protein>
    <submittedName>
        <fullName evidence="4">Type 11 methyltransferase</fullName>
    </submittedName>
</protein>
<dbReference type="InterPro" id="IPR041698">
    <property type="entry name" value="Methyltransf_25"/>
</dbReference>
<reference evidence="4 5" key="1">
    <citation type="journal article" date="2019" name="Appl. Microbiol. Biotechnol.">
        <title>Genome sequence of Isaria javanica and comparative genome analysis insights into family S53 peptidase evolution in fungal entomopathogens.</title>
        <authorList>
            <person name="Lin R."/>
            <person name="Zhang X."/>
            <person name="Xin B."/>
            <person name="Zou M."/>
            <person name="Gao Y."/>
            <person name="Qin F."/>
            <person name="Hu Q."/>
            <person name="Xie B."/>
            <person name="Cheng X."/>
        </authorList>
    </citation>
    <scope>NUCLEOTIDE SEQUENCE [LARGE SCALE GENOMIC DNA]</scope>
    <source>
        <strain evidence="4 5">IJ1G</strain>
    </source>
</reference>
<gene>
    <name evidence="4" type="ORF">IF1G_04239</name>
</gene>
<evidence type="ECO:0000256" key="2">
    <source>
        <dbReference type="ARBA" id="ARBA00022679"/>
    </source>
</evidence>
<dbReference type="PANTHER" id="PTHR43861">
    <property type="entry name" value="TRANS-ACONITATE 2-METHYLTRANSFERASE-RELATED"/>
    <property type="match status" value="1"/>
</dbReference>
<name>A0A545V5K7_9HYPO</name>
<dbReference type="Proteomes" id="UP000315783">
    <property type="component" value="Unassembled WGS sequence"/>
</dbReference>
<comment type="caution">
    <text evidence="4">The sequence shown here is derived from an EMBL/GenBank/DDBJ whole genome shotgun (WGS) entry which is preliminary data.</text>
</comment>
<dbReference type="OrthoDB" id="66144at2759"/>
<evidence type="ECO:0000259" key="3">
    <source>
        <dbReference type="Pfam" id="PF13649"/>
    </source>
</evidence>
<proteinExistence type="predicted"/>
<dbReference type="Gene3D" id="3.40.50.150">
    <property type="entry name" value="Vaccinia Virus protein VP39"/>
    <property type="match status" value="1"/>
</dbReference>
<keyword evidence="2 4" id="KW-0808">Transferase</keyword>
<dbReference type="PANTHER" id="PTHR43861:SF1">
    <property type="entry name" value="TRANS-ACONITATE 2-METHYLTRANSFERASE"/>
    <property type="match status" value="1"/>
</dbReference>
<dbReference type="SUPFAM" id="SSF53335">
    <property type="entry name" value="S-adenosyl-L-methionine-dependent methyltransferases"/>
    <property type="match status" value="1"/>
</dbReference>
<organism evidence="4 5">
    <name type="scientific">Cordyceps javanica</name>
    <dbReference type="NCBI Taxonomy" id="43265"/>
    <lineage>
        <taxon>Eukaryota</taxon>
        <taxon>Fungi</taxon>
        <taxon>Dikarya</taxon>
        <taxon>Ascomycota</taxon>
        <taxon>Pezizomycotina</taxon>
        <taxon>Sordariomycetes</taxon>
        <taxon>Hypocreomycetidae</taxon>
        <taxon>Hypocreales</taxon>
        <taxon>Cordycipitaceae</taxon>
        <taxon>Cordyceps</taxon>
    </lineage>
</organism>
<feature type="domain" description="Methyltransferase" evidence="3">
    <location>
        <begin position="103"/>
        <end position="204"/>
    </location>
</feature>
<keyword evidence="5" id="KW-1185">Reference proteome</keyword>
<keyword evidence="1 4" id="KW-0489">Methyltransferase</keyword>
<evidence type="ECO:0000256" key="1">
    <source>
        <dbReference type="ARBA" id="ARBA00022603"/>
    </source>
</evidence>
<evidence type="ECO:0000313" key="4">
    <source>
        <dbReference type="EMBL" id="TQV96999.1"/>
    </source>
</evidence>
<dbReference type="EMBL" id="SPUK01000005">
    <property type="protein sequence ID" value="TQV96999.1"/>
    <property type="molecule type" value="Genomic_DNA"/>
</dbReference>
<dbReference type="Pfam" id="PF13649">
    <property type="entry name" value="Methyltransf_25"/>
    <property type="match status" value="1"/>
</dbReference>
<dbReference type="STRING" id="43265.A0A545V5K7"/>
<dbReference type="GO" id="GO:0032259">
    <property type="term" value="P:methylation"/>
    <property type="evidence" value="ECO:0007669"/>
    <property type="project" value="UniProtKB-KW"/>
</dbReference>
<dbReference type="GO" id="GO:0008168">
    <property type="term" value="F:methyltransferase activity"/>
    <property type="evidence" value="ECO:0007669"/>
    <property type="project" value="UniProtKB-KW"/>
</dbReference>
<dbReference type="CDD" id="cd02440">
    <property type="entry name" value="AdoMet_MTases"/>
    <property type="match status" value="1"/>
</dbReference>
<dbReference type="InterPro" id="IPR029063">
    <property type="entry name" value="SAM-dependent_MTases_sf"/>
</dbReference>